<dbReference type="GO" id="GO:0032259">
    <property type="term" value="P:methylation"/>
    <property type="evidence" value="ECO:0007669"/>
    <property type="project" value="UniProtKB-KW"/>
</dbReference>
<dbReference type="CDD" id="cd02440">
    <property type="entry name" value="AdoMet_MTases"/>
    <property type="match status" value="1"/>
</dbReference>
<accession>A0A1G5QW01</accession>
<dbReference type="Proteomes" id="UP000198767">
    <property type="component" value="Unassembled WGS sequence"/>
</dbReference>
<evidence type="ECO:0000313" key="3">
    <source>
        <dbReference type="Proteomes" id="UP000198767"/>
    </source>
</evidence>
<evidence type="ECO:0000259" key="1">
    <source>
        <dbReference type="Pfam" id="PF08241"/>
    </source>
</evidence>
<dbReference type="InterPro" id="IPR013216">
    <property type="entry name" value="Methyltransf_11"/>
</dbReference>
<dbReference type="EMBL" id="FMWG01000006">
    <property type="protein sequence ID" value="SCZ65730.1"/>
    <property type="molecule type" value="Genomic_DNA"/>
</dbReference>
<dbReference type="InterPro" id="IPR029063">
    <property type="entry name" value="SAM-dependent_MTases_sf"/>
</dbReference>
<organism evidence="2 3">
    <name type="scientific">Epibacterium ulvae</name>
    <dbReference type="NCBI Taxonomy" id="1156985"/>
    <lineage>
        <taxon>Bacteria</taxon>
        <taxon>Pseudomonadati</taxon>
        <taxon>Pseudomonadota</taxon>
        <taxon>Alphaproteobacteria</taxon>
        <taxon>Rhodobacterales</taxon>
        <taxon>Roseobacteraceae</taxon>
        <taxon>Epibacterium</taxon>
    </lineage>
</organism>
<keyword evidence="2" id="KW-0489">Methyltransferase</keyword>
<protein>
    <submittedName>
        <fullName evidence="2">Methyltransferase domain-containing protein</fullName>
    </submittedName>
</protein>
<reference evidence="2 3" key="1">
    <citation type="submission" date="2016-10" db="EMBL/GenBank/DDBJ databases">
        <authorList>
            <person name="de Groot N.N."/>
        </authorList>
    </citation>
    <scope>NUCLEOTIDE SEQUENCE [LARGE SCALE GENOMIC DNA]</scope>
    <source>
        <strain evidence="2 3">U95</strain>
    </source>
</reference>
<name>A0A1G5QW01_9RHOB</name>
<dbReference type="STRING" id="1156985.SAMN04488118_10685"/>
<gene>
    <name evidence="2" type="ORF">SAMN04488118_10685</name>
</gene>
<keyword evidence="3" id="KW-1185">Reference proteome</keyword>
<sequence>MRSYNIYDDIADSYGRAHARWLRFAGGEAQCAFEGAVTALLRPDVRLLDVACGTGTVARRLLKGLESRANLVLLDASQKMLDCCHDIPAQRVIGCMKNLPFRDDSFDLLTCAWGLETLDDPYPALSEFVRVTRCGGHVCIVFCADRQPRSIADRMLRHRISQTGRGSFLVDGKMRELAMTAGARRVQSLHCSGSAAAMILHI</sequence>
<dbReference type="Gene3D" id="3.40.50.150">
    <property type="entry name" value="Vaccinia Virus protein VP39"/>
    <property type="match status" value="1"/>
</dbReference>
<dbReference type="OrthoDB" id="9787738at2"/>
<dbReference type="RefSeq" id="WP_090218922.1">
    <property type="nucleotide sequence ID" value="NZ_FMWG01000006.1"/>
</dbReference>
<dbReference type="GO" id="GO:0008757">
    <property type="term" value="F:S-adenosylmethionine-dependent methyltransferase activity"/>
    <property type="evidence" value="ECO:0007669"/>
    <property type="project" value="InterPro"/>
</dbReference>
<dbReference type="Pfam" id="PF08241">
    <property type="entry name" value="Methyltransf_11"/>
    <property type="match status" value="1"/>
</dbReference>
<proteinExistence type="predicted"/>
<keyword evidence="2" id="KW-0808">Transferase</keyword>
<evidence type="ECO:0000313" key="2">
    <source>
        <dbReference type="EMBL" id="SCZ65730.1"/>
    </source>
</evidence>
<dbReference type="SUPFAM" id="SSF53335">
    <property type="entry name" value="S-adenosyl-L-methionine-dependent methyltransferases"/>
    <property type="match status" value="1"/>
</dbReference>
<dbReference type="AlphaFoldDB" id="A0A1G5QW01"/>
<dbReference type="PANTHER" id="PTHR43591">
    <property type="entry name" value="METHYLTRANSFERASE"/>
    <property type="match status" value="1"/>
</dbReference>
<feature type="domain" description="Methyltransferase type 11" evidence="1">
    <location>
        <begin position="48"/>
        <end position="140"/>
    </location>
</feature>